<dbReference type="AlphaFoldDB" id="A0A1I5WIU5"/>
<organism evidence="1 2">
    <name type="scientific">Butyrivibrio proteoclasticus</name>
    <dbReference type="NCBI Taxonomy" id="43305"/>
    <lineage>
        <taxon>Bacteria</taxon>
        <taxon>Bacillati</taxon>
        <taxon>Bacillota</taxon>
        <taxon>Clostridia</taxon>
        <taxon>Lachnospirales</taxon>
        <taxon>Lachnospiraceae</taxon>
        <taxon>Butyrivibrio</taxon>
    </lineage>
</organism>
<dbReference type="OrthoDB" id="394960at2"/>
<keyword evidence="2" id="KW-1185">Reference proteome</keyword>
<accession>A0A1I5WIU5</accession>
<gene>
    <name evidence="1" type="ORF">SAMN04487928_1233</name>
</gene>
<dbReference type="EMBL" id="FOXO01000023">
    <property type="protein sequence ID" value="SFQ19599.1"/>
    <property type="molecule type" value="Genomic_DNA"/>
</dbReference>
<name>A0A1I5WIU5_9FIRM</name>
<evidence type="ECO:0008006" key="3">
    <source>
        <dbReference type="Google" id="ProtNLM"/>
    </source>
</evidence>
<evidence type="ECO:0000313" key="1">
    <source>
        <dbReference type="EMBL" id="SFQ19599.1"/>
    </source>
</evidence>
<sequence length="272" mass="32093">MEQSLAGLIKDFDKIVIGIGSEWNWVSKGLLKDERYCKLLEYCKKDENNWLLPIVEYEYAYYQTDTKIEKAYKALKDIIGDKKYFLVADIFLQDALMYGFDPQKSVYPCGTYMYLQTSDLDDSLLLADKSPEFKEVVNKIHTIIIENEGDFDNDTSFVKPFADGKVLYLNQKRNEYRTIKYNESAYQDRWSDYMHFLTDTLNKKLLILEIGVGLDYPTVIRWPFEKVTFINKQAHLIRVHEKLYQHTPEIQDKTESIQMNSVDYILQERNGL</sequence>
<dbReference type="RefSeq" id="WP_074890024.1">
    <property type="nucleotide sequence ID" value="NZ_FOXO01000023.1"/>
</dbReference>
<proteinExistence type="predicted"/>
<protein>
    <recommendedName>
        <fullName evidence="3">SIR2-like domain-containing protein</fullName>
    </recommendedName>
</protein>
<evidence type="ECO:0000313" key="2">
    <source>
        <dbReference type="Proteomes" id="UP000182624"/>
    </source>
</evidence>
<dbReference type="Proteomes" id="UP000182624">
    <property type="component" value="Unassembled WGS sequence"/>
</dbReference>
<reference evidence="2" key="1">
    <citation type="submission" date="2016-10" db="EMBL/GenBank/DDBJ databases">
        <authorList>
            <person name="Varghese N."/>
            <person name="Submissions S."/>
        </authorList>
    </citation>
    <scope>NUCLEOTIDE SEQUENCE [LARGE SCALE GENOMIC DNA]</scope>
    <source>
        <strain evidence="2">P18</strain>
    </source>
</reference>